<dbReference type="OrthoDB" id="9804315at2"/>
<dbReference type="Gene3D" id="3.40.430.10">
    <property type="entry name" value="Dihydrofolate Reductase, subunit A"/>
    <property type="match status" value="1"/>
</dbReference>
<evidence type="ECO:0000256" key="9">
    <source>
        <dbReference type="RuleBase" id="RU004474"/>
    </source>
</evidence>
<organism evidence="11 12">
    <name type="scientific">Bauldia litoralis</name>
    <dbReference type="NCBI Taxonomy" id="665467"/>
    <lineage>
        <taxon>Bacteria</taxon>
        <taxon>Pseudomonadati</taxon>
        <taxon>Pseudomonadota</taxon>
        <taxon>Alphaproteobacteria</taxon>
        <taxon>Hyphomicrobiales</taxon>
        <taxon>Kaistiaceae</taxon>
        <taxon>Bauldia</taxon>
    </lineage>
</organism>
<evidence type="ECO:0000259" key="10">
    <source>
        <dbReference type="PROSITE" id="PS51330"/>
    </source>
</evidence>
<evidence type="ECO:0000256" key="7">
    <source>
        <dbReference type="ARBA" id="ARBA00025067"/>
    </source>
</evidence>
<dbReference type="CDD" id="cd00209">
    <property type="entry name" value="DHFR"/>
    <property type="match status" value="1"/>
</dbReference>
<dbReference type="PROSITE" id="PS00075">
    <property type="entry name" value="DHFR_1"/>
    <property type="match status" value="1"/>
</dbReference>
<dbReference type="PIRSF" id="PIRSF000194">
    <property type="entry name" value="DHFR"/>
    <property type="match status" value="1"/>
</dbReference>
<name>A0A1G6D4S8_9HYPH</name>
<dbReference type="STRING" id="665467.SAMN02982931_03011"/>
<dbReference type="EC" id="1.5.1.3" evidence="3 8"/>
<evidence type="ECO:0000256" key="4">
    <source>
        <dbReference type="ARBA" id="ARBA00022563"/>
    </source>
</evidence>
<keyword evidence="12" id="KW-1185">Reference proteome</keyword>
<dbReference type="GO" id="GO:0006730">
    <property type="term" value="P:one-carbon metabolic process"/>
    <property type="evidence" value="ECO:0007669"/>
    <property type="project" value="UniProtKB-KW"/>
</dbReference>
<dbReference type="UniPathway" id="UPA00077">
    <property type="reaction ID" value="UER00158"/>
</dbReference>
<comment type="similarity">
    <text evidence="2 8 9">Belongs to the dihydrofolate reductase family.</text>
</comment>
<dbReference type="EMBL" id="FMXQ01000006">
    <property type="protein sequence ID" value="SDB40118.1"/>
    <property type="molecule type" value="Genomic_DNA"/>
</dbReference>
<comment type="function">
    <text evidence="7 8">Key enzyme in folate metabolism. Catalyzes an essential reaction for de novo glycine and purine synthesis, and for DNA precursor synthesis.</text>
</comment>
<reference evidence="11 12" key="1">
    <citation type="submission" date="2016-10" db="EMBL/GenBank/DDBJ databases">
        <authorList>
            <person name="de Groot N.N."/>
        </authorList>
    </citation>
    <scope>NUCLEOTIDE SEQUENCE [LARGE SCALE GENOMIC DNA]</scope>
    <source>
        <strain evidence="11 12">ATCC 35022</strain>
    </source>
</reference>
<dbReference type="InterPro" id="IPR017925">
    <property type="entry name" value="DHFR_CS"/>
</dbReference>
<dbReference type="FunFam" id="3.40.430.10:FF:000001">
    <property type="entry name" value="Dihydrofolate reductase"/>
    <property type="match status" value="1"/>
</dbReference>
<dbReference type="GO" id="GO:0046654">
    <property type="term" value="P:tetrahydrofolate biosynthetic process"/>
    <property type="evidence" value="ECO:0007669"/>
    <property type="project" value="UniProtKB-UniPathway"/>
</dbReference>
<dbReference type="AlphaFoldDB" id="A0A1G6D4S8"/>
<dbReference type="PANTHER" id="PTHR48069">
    <property type="entry name" value="DIHYDROFOLATE REDUCTASE"/>
    <property type="match status" value="1"/>
</dbReference>
<feature type="domain" description="DHFR" evidence="10">
    <location>
        <begin position="1"/>
        <end position="163"/>
    </location>
</feature>
<evidence type="ECO:0000256" key="8">
    <source>
        <dbReference type="PIRNR" id="PIRNR000194"/>
    </source>
</evidence>
<dbReference type="PROSITE" id="PS51330">
    <property type="entry name" value="DHFR_2"/>
    <property type="match status" value="1"/>
</dbReference>
<dbReference type="GO" id="GO:0070401">
    <property type="term" value="F:NADP+ binding"/>
    <property type="evidence" value="ECO:0007669"/>
    <property type="project" value="UniProtKB-ARBA"/>
</dbReference>
<dbReference type="InterPro" id="IPR001796">
    <property type="entry name" value="DHFR_dom"/>
</dbReference>
<dbReference type="SUPFAM" id="SSF53597">
    <property type="entry name" value="Dihydrofolate reductase-like"/>
    <property type="match status" value="1"/>
</dbReference>
<evidence type="ECO:0000256" key="5">
    <source>
        <dbReference type="ARBA" id="ARBA00022857"/>
    </source>
</evidence>
<evidence type="ECO:0000256" key="6">
    <source>
        <dbReference type="ARBA" id="ARBA00023002"/>
    </source>
</evidence>
<evidence type="ECO:0000313" key="11">
    <source>
        <dbReference type="EMBL" id="SDB40118.1"/>
    </source>
</evidence>
<dbReference type="InterPro" id="IPR012259">
    <property type="entry name" value="DHFR"/>
</dbReference>
<dbReference type="PANTHER" id="PTHR48069:SF3">
    <property type="entry name" value="DIHYDROFOLATE REDUCTASE"/>
    <property type="match status" value="1"/>
</dbReference>
<sequence>MVSIIAAVAENGVIGADGAMPWRLSTDMKRFRRLTTGKPVVMGRKTYESIGKPLVDRLNVVVSRQDSFRPDGVAVRPSLAEALAFATDRAGEASEIVVIGGGQVYAAAMALADRLYITHVAVSPEGDVHFPVIDPSVWRETAREEVPAGERDSAATVFAVYERPGAAI</sequence>
<dbReference type="GO" id="GO:0046452">
    <property type="term" value="P:dihydrofolate metabolic process"/>
    <property type="evidence" value="ECO:0007669"/>
    <property type="project" value="TreeGrafter"/>
</dbReference>
<evidence type="ECO:0000256" key="1">
    <source>
        <dbReference type="ARBA" id="ARBA00004903"/>
    </source>
</evidence>
<dbReference type="Pfam" id="PF00186">
    <property type="entry name" value="DHFR_1"/>
    <property type="match status" value="1"/>
</dbReference>
<dbReference type="RefSeq" id="WP_090877384.1">
    <property type="nucleotide sequence ID" value="NZ_FMXQ01000006.1"/>
</dbReference>
<protein>
    <recommendedName>
        <fullName evidence="3 8">Dihydrofolate reductase</fullName>
        <ecNumber evidence="3 8">1.5.1.3</ecNumber>
    </recommendedName>
</protein>
<proteinExistence type="inferred from homology"/>
<dbReference type="GO" id="GO:0004146">
    <property type="term" value="F:dihydrofolate reductase activity"/>
    <property type="evidence" value="ECO:0007669"/>
    <property type="project" value="UniProtKB-EC"/>
</dbReference>
<dbReference type="GO" id="GO:0005829">
    <property type="term" value="C:cytosol"/>
    <property type="evidence" value="ECO:0007669"/>
    <property type="project" value="TreeGrafter"/>
</dbReference>
<accession>A0A1G6D4S8</accession>
<comment type="catalytic activity">
    <reaction evidence="8">
        <text>(6S)-5,6,7,8-tetrahydrofolate + NADP(+) = 7,8-dihydrofolate + NADPH + H(+)</text>
        <dbReference type="Rhea" id="RHEA:15009"/>
        <dbReference type="ChEBI" id="CHEBI:15378"/>
        <dbReference type="ChEBI" id="CHEBI:57451"/>
        <dbReference type="ChEBI" id="CHEBI:57453"/>
        <dbReference type="ChEBI" id="CHEBI:57783"/>
        <dbReference type="ChEBI" id="CHEBI:58349"/>
        <dbReference type="EC" id="1.5.1.3"/>
    </reaction>
</comment>
<keyword evidence="5 8" id="KW-0521">NADP</keyword>
<dbReference type="GO" id="GO:0046655">
    <property type="term" value="P:folic acid metabolic process"/>
    <property type="evidence" value="ECO:0007669"/>
    <property type="project" value="TreeGrafter"/>
</dbReference>
<comment type="pathway">
    <text evidence="1 8">Cofactor biosynthesis; tetrahydrofolate biosynthesis; 5,6,7,8-tetrahydrofolate from 7,8-dihydrofolate: step 1/1.</text>
</comment>
<dbReference type="InterPro" id="IPR024072">
    <property type="entry name" value="DHFR-like_dom_sf"/>
</dbReference>
<keyword evidence="6 8" id="KW-0560">Oxidoreductase</keyword>
<evidence type="ECO:0000256" key="2">
    <source>
        <dbReference type="ARBA" id="ARBA00009539"/>
    </source>
</evidence>
<keyword evidence="4 8" id="KW-0554">One-carbon metabolism</keyword>
<evidence type="ECO:0000313" key="12">
    <source>
        <dbReference type="Proteomes" id="UP000199071"/>
    </source>
</evidence>
<evidence type="ECO:0000256" key="3">
    <source>
        <dbReference type="ARBA" id="ARBA00012856"/>
    </source>
</evidence>
<gene>
    <name evidence="11" type="ORF">SAMN02982931_03011</name>
</gene>
<dbReference type="Proteomes" id="UP000199071">
    <property type="component" value="Unassembled WGS sequence"/>
</dbReference>
<dbReference type="PRINTS" id="PR00070">
    <property type="entry name" value="DHFR"/>
</dbReference>